<dbReference type="eggNOG" id="ENOG50335HR">
    <property type="taxonomic scope" value="Bacteria"/>
</dbReference>
<dbReference type="PATRIC" id="fig|1184267.3.peg.2482"/>
<name>M4VB96_9BACT</name>
<dbReference type="EMBL" id="CP003537">
    <property type="protein sequence ID" value="AGH96667.1"/>
    <property type="molecule type" value="Genomic_DNA"/>
</dbReference>
<dbReference type="Proteomes" id="UP000012040">
    <property type="component" value="Chromosome"/>
</dbReference>
<dbReference type="KEGG" id="bex:A11Q_2451"/>
<evidence type="ECO:0000313" key="1">
    <source>
        <dbReference type="EMBL" id="AGH96667.1"/>
    </source>
</evidence>
<dbReference type="PANTHER" id="PTHR48174:SF5">
    <property type="entry name" value="VACUOLAR PROTEIN SORTING-ASSOCIATED PROTEIN 62"/>
    <property type="match status" value="1"/>
</dbReference>
<dbReference type="RefSeq" id="WP_015471157.1">
    <property type="nucleotide sequence ID" value="NC_020813.1"/>
</dbReference>
<gene>
    <name evidence="1" type="ORF">A11Q_2451</name>
</gene>
<organism evidence="1 2">
    <name type="scientific">Pseudobdellovibrio exovorus JSS</name>
    <dbReference type="NCBI Taxonomy" id="1184267"/>
    <lineage>
        <taxon>Bacteria</taxon>
        <taxon>Pseudomonadati</taxon>
        <taxon>Bdellovibrionota</taxon>
        <taxon>Bdellovibrionia</taxon>
        <taxon>Bdellovibrionales</taxon>
        <taxon>Pseudobdellovibrionaceae</taxon>
        <taxon>Pseudobdellovibrio</taxon>
    </lineage>
</organism>
<evidence type="ECO:0000313" key="2">
    <source>
        <dbReference type="Proteomes" id="UP000012040"/>
    </source>
</evidence>
<protein>
    <submittedName>
        <fullName evidence="1">Uncharacterized protein</fullName>
    </submittedName>
</protein>
<accession>M4VB96</accession>
<dbReference type="SUPFAM" id="SSF50939">
    <property type="entry name" value="Sialidases"/>
    <property type="match status" value="1"/>
</dbReference>
<keyword evidence="2" id="KW-1185">Reference proteome</keyword>
<dbReference type="SUPFAM" id="SSF89372">
    <property type="entry name" value="Fucose-specific lectin"/>
    <property type="match status" value="1"/>
</dbReference>
<dbReference type="HOGENOM" id="CLU_428771_0_0_7"/>
<dbReference type="InterPro" id="IPR009291">
    <property type="entry name" value="Vps62"/>
</dbReference>
<dbReference type="OrthoDB" id="144586at2"/>
<dbReference type="InterPro" id="IPR036278">
    <property type="entry name" value="Sialidase_sf"/>
</dbReference>
<reference evidence="1 2" key="1">
    <citation type="journal article" date="2013" name="ISME J.">
        <title>By their genes ye shall know them: genomic signatures of predatory bacteria.</title>
        <authorList>
            <person name="Pasternak Z."/>
            <person name="Pietrokovski S."/>
            <person name="Rotem O."/>
            <person name="Gophna U."/>
            <person name="Lurie-Weinberger M.N."/>
            <person name="Jurkevitch E."/>
        </authorList>
    </citation>
    <scope>NUCLEOTIDE SEQUENCE [LARGE SCALE GENOMIC DNA]</scope>
    <source>
        <strain evidence="1 2">JSS</strain>
    </source>
</reference>
<proteinExistence type="predicted"/>
<sequence length="638" mass="72464">MQKIKDLTDAQLEELAKKFSPAIYFHSLESFFPCSIEHLLKDGTLRRYKDDGKTIDPSFERKNLKQEDLAEYSHPNFFVDINSSQFPGMYDKATKTVKAPMYYVIRRFENAIEIVYPLLYANQGGQTVIADRVLSSFHCILHSYGEHQGDLECVTVRLAPKNNDEFYISEVMYEAHGNTEKYSSGEFYCEGTHPVAYASLNGHGTYNGLAYNHYKDLGGMAGFVIVTDLLDNKGPKWRPWQSSEFKQLRLTDDMGPTTEHWVKFKGRLGAQQKNTLLSATYLDGTKLNEPDWYFVDKVDFLALLINKLPKNIRDGNGPSGLGNRDYMQPVPAGATLPICPENSTVKTFLFGIKGNDEGWISVINNDATGWRDIYKSKWSSRYVGNAVTSFKLNGHPYIFALRLSDEAFISRINDDGKGWTDIYKGKWSSNYVAIRSFELKDHPYLFALKGNNEAYISRINDDGKGWTDIYKGKWDSNYVGSAITTFMLNGHPHIFALKNNDVAYISRINDDGKGWTDIYKGKWSSRYVAIKSFELNGHPYLFALRGSDEAFITRINDDGKGWVDVYKGKWSSNYVGTAIAPFKHDGQPHIFALKRNSEGWISRINEDGRGWVDLCKGAKWSSDYVAVVSYELDVNLAP</sequence>
<dbReference type="STRING" id="1184267.A11Q_2451"/>
<dbReference type="AlphaFoldDB" id="M4VB96"/>
<dbReference type="Pfam" id="PF06101">
    <property type="entry name" value="Vps62"/>
    <property type="match status" value="1"/>
</dbReference>
<dbReference type="PANTHER" id="PTHR48174">
    <property type="entry name" value="DUF946 FAMILY PROTEIN"/>
    <property type="match status" value="1"/>
</dbReference>